<dbReference type="InterPro" id="IPR019884">
    <property type="entry name" value="YtoQ_family_protein"/>
</dbReference>
<accession>A0A934MGR2</accession>
<evidence type="ECO:0000313" key="1">
    <source>
        <dbReference type="EMBL" id="MBJ3775271.1"/>
    </source>
</evidence>
<proteinExistence type="predicted"/>
<protein>
    <submittedName>
        <fullName evidence="1">YtoQ family protein</fullName>
    </submittedName>
</protein>
<dbReference type="Proteomes" id="UP000609531">
    <property type="component" value="Unassembled WGS sequence"/>
</dbReference>
<sequence length="162" mass="17975">MEVELTVYLSGEIHTQWREQIADGVDEFDLPVDLTGPVEDHSASDDCGTTILGHEDNPFWKDHKGAKLNAIRNRTLMGEADLVVIRFGEDYRQWNAAFDAGYAAALGTPYVVMHAKEHTHALKEVDAAALAVCETPEQVVAILRYVTRGELMRPSPSLSLVR</sequence>
<dbReference type="Pfam" id="PF11071">
    <property type="entry name" value="Nuc_deoxyri_tr3"/>
    <property type="match status" value="1"/>
</dbReference>
<reference evidence="1" key="1">
    <citation type="submission" date="2020-12" db="EMBL/GenBank/DDBJ databases">
        <title>Bacterial taxonomy.</title>
        <authorList>
            <person name="Pan X."/>
        </authorList>
    </citation>
    <scope>NUCLEOTIDE SEQUENCE</scope>
    <source>
        <strain evidence="1">B2012</strain>
    </source>
</reference>
<gene>
    <name evidence="1" type="ORF">JCR33_06205</name>
</gene>
<dbReference type="AlphaFoldDB" id="A0A934MGR2"/>
<evidence type="ECO:0000313" key="2">
    <source>
        <dbReference type="Proteomes" id="UP000609531"/>
    </source>
</evidence>
<organism evidence="1 2">
    <name type="scientific">Acuticoccus mangrovi</name>
    <dbReference type="NCBI Taxonomy" id="2796142"/>
    <lineage>
        <taxon>Bacteria</taxon>
        <taxon>Pseudomonadati</taxon>
        <taxon>Pseudomonadota</taxon>
        <taxon>Alphaproteobacteria</taxon>
        <taxon>Hyphomicrobiales</taxon>
        <taxon>Amorphaceae</taxon>
        <taxon>Acuticoccus</taxon>
    </lineage>
</organism>
<name>A0A934MGR2_9HYPH</name>
<comment type="caution">
    <text evidence="1">The sequence shown here is derived from an EMBL/GenBank/DDBJ whole genome shotgun (WGS) entry which is preliminary data.</text>
</comment>
<dbReference type="RefSeq" id="WP_198881147.1">
    <property type="nucleotide sequence ID" value="NZ_JAEKJA010000003.1"/>
</dbReference>
<keyword evidence="2" id="KW-1185">Reference proteome</keyword>
<dbReference type="EMBL" id="JAEKJA010000003">
    <property type="protein sequence ID" value="MBJ3775271.1"/>
    <property type="molecule type" value="Genomic_DNA"/>
</dbReference>
<dbReference type="NCBIfam" id="TIGR03646">
    <property type="entry name" value="YtoQ_fam"/>
    <property type="match status" value="1"/>
</dbReference>